<proteinExistence type="predicted"/>
<organism evidence="3 4">
    <name type="scientific">Allosphingosinicella ginsenosidimutans</name>
    <dbReference type="NCBI Taxonomy" id="1176539"/>
    <lineage>
        <taxon>Bacteria</taxon>
        <taxon>Pseudomonadati</taxon>
        <taxon>Pseudomonadota</taxon>
        <taxon>Alphaproteobacteria</taxon>
        <taxon>Sphingomonadales</taxon>
        <taxon>Sphingomonadaceae</taxon>
        <taxon>Allosphingosinicella</taxon>
    </lineage>
</organism>
<dbReference type="InterPro" id="IPR012368">
    <property type="entry name" value="OxRdtase_Mopterin-bd_su_IorB"/>
</dbReference>
<comment type="caution">
    <text evidence="3">The sequence shown here is derived from an EMBL/GenBank/DDBJ whole genome shotgun (WGS) entry which is preliminary data.</text>
</comment>
<dbReference type="InterPro" id="IPR000674">
    <property type="entry name" value="Ald_Oxase/Xan_DH_a/b"/>
</dbReference>
<dbReference type="Gene3D" id="3.90.1170.50">
    <property type="entry name" value="Aldehyde oxidase/xanthine dehydrogenase, a/b hammerhead"/>
    <property type="match status" value="1"/>
</dbReference>
<evidence type="ECO:0000313" key="4">
    <source>
        <dbReference type="Proteomes" id="UP000321249"/>
    </source>
</evidence>
<dbReference type="PANTHER" id="PTHR47495">
    <property type="entry name" value="ALDEHYDE DEHYDROGENASE"/>
    <property type="match status" value="1"/>
</dbReference>
<dbReference type="SMART" id="SM01008">
    <property type="entry name" value="Ald_Xan_dh_C"/>
    <property type="match status" value="1"/>
</dbReference>
<dbReference type="SUPFAM" id="SSF56003">
    <property type="entry name" value="Molybdenum cofactor-binding domain"/>
    <property type="match status" value="2"/>
</dbReference>
<keyword evidence="4" id="KW-1185">Reference proteome</keyword>
<evidence type="ECO:0000256" key="1">
    <source>
        <dbReference type="SAM" id="Phobius"/>
    </source>
</evidence>
<dbReference type="AlphaFoldDB" id="A0A5C6TTS0"/>
<dbReference type="EMBL" id="VOQQ01000001">
    <property type="protein sequence ID" value="TXC63834.1"/>
    <property type="molecule type" value="Genomic_DNA"/>
</dbReference>
<name>A0A5C6TTS0_9SPHN</name>
<dbReference type="InterPro" id="IPR046867">
    <property type="entry name" value="AldOxase/xan_DH_MoCoBD2"/>
</dbReference>
<dbReference type="InterPro" id="IPR008274">
    <property type="entry name" value="AldOxase/xan_DH_MoCoBD1"/>
</dbReference>
<dbReference type="InterPro" id="IPR037165">
    <property type="entry name" value="AldOxase/xan_DH_Mopterin-bd_sf"/>
</dbReference>
<accession>A0A5C6TTS0</accession>
<dbReference type="Gene3D" id="3.30.365.10">
    <property type="entry name" value="Aldehyde oxidase/xanthine dehydrogenase, molybdopterin binding domain"/>
    <property type="match status" value="4"/>
</dbReference>
<keyword evidence="1" id="KW-0812">Transmembrane</keyword>
<dbReference type="PROSITE" id="PS51318">
    <property type="entry name" value="TAT"/>
    <property type="match status" value="1"/>
</dbReference>
<dbReference type="PANTHER" id="PTHR47495:SF1">
    <property type="entry name" value="BLL3820 PROTEIN"/>
    <property type="match status" value="1"/>
</dbReference>
<dbReference type="InterPro" id="IPR006311">
    <property type="entry name" value="TAT_signal"/>
</dbReference>
<keyword evidence="1" id="KW-1133">Transmembrane helix</keyword>
<dbReference type="Pfam" id="PF02738">
    <property type="entry name" value="MoCoBD_1"/>
    <property type="match status" value="1"/>
</dbReference>
<dbReference type="InterPro" id="IPR052516">
    <property type="entry name" value="N-heterocyclic_Hydroxylase"/>
</dbReference>
<feature type="transmembrane region" description="Helical" evidence="1">
    <location>
        <begin position="12"/>
        <end position="32"/>
    </location>
</feature>
<dbReference type="Pfam" id="PF20256">
    <property type="entry name" value="MoCoBD_2"/>
    <property type="match status" value="1"/>
</dbReference>
<reference evidence="3 4" key="1">
    <citation type="journal article" date="2015" name="J. Microbiol.">
        <title>Sphingosinicella ginsenosidimutans sp. nov., with ginsenoside converting activity.</title>
        <authorList>
            <person name="Kim J.K."/>
            <person name="Kang M.S."/>
            <person name="Park S.C."/>
            <person name="Kim K.M."/>
            <person name="Choi K."/>
            <person name="Yoon M.H."/>
            <person name="Im W.T."/>
        </authorList>
    </citation>
    <scope>NUCLEOTIDE SEQUENCE [LARGE SCALE GENOMIC DNA]</scope>
    <source>
        <strain evidence="3 4">BS-11</strain>
    </source>
</reference>
<sequence length="742" mass="77208">MARDGDTGGISRRTLLIGGGAGIGLALAWAAWPRSYRPNLQAGPGEQLFNAFLKIGRDGRIIVAVPQAEAGQGVYTSLPQILADELGADWRTVAVEPAPINPLYANLVLAEEAAAASALPSTFGIDRWTAREYATRGALMATGGSTSVRMFEAPLREAGAAARALLCMAAAERWGGDWRALDAHGGFVWRGGERIAFAELAEAAAGGTVPDDLPMRGDVENRLAGQPLPRLDTPSKIDGSAMFAGDVRLPGMVYASVRMAPRGGRLIGLDRDAGRAVFGALELFENPGWVGVAAVNGWAAGKAIDAMNPRFEGPADAPSSADIAGMLDRALDSGSASRAFRQGAIDEDQAGSSPVSQAYRIAPMPSAAVEPLTATARLTGDRLEIWAPVMAPELARAAAARAAGLREGQITLYPTLVGGGYGRKLETAAVEQAAIMAMRLGRPVQLSWPRISEIQRDTFGPPAAAVMTAFMVQGRIAGWRAQIAMPDAGAQTATRLGTSPTFFSPGGAPAAGAVPPYGIANIEVDHVAADVGLDLGIQRGGTHVHGCYFTECFLDEIARAAGVEPFSFRMQMLGDNPRLARVLSTATAIGGWDGGAAGGGMGIACHAAYGSYVATLVEIELTREQRIRVLRAVCAVDCGRIVNPEIVKQQIEGGLIHGIACATGRPLGFAHGIPAIRAFGDYDLPRLADAPDIAVELIESEDDPGGVTELAVPTAAPAIANAYHALSGRRIRSLPIEIGAAS</sequence>
<dbReference type="Proteomes" id="UP000321249">
    <property type="component" value="Unassembled WGS sequence"/>
</dbReference>
<dbReference type="RefSeq" id="WP_147043241.1">
    <property type="nucleotide sequence ID" value="NZ_BAABIR010000004.1"/>
</dbReference>
<feature type="domain" description="Aldehyde oxidase/xanthine dehydrogenase a/b hammerhead" evidence="2">
    <location>
        <begin position="238"/>
        <end position="315"/>
    </location>
</feature>
<dbReference type="OrthoDB" id="9767994at2"/>
<protein>
    <submittedName>
        <fullName evidence="3">Xanthine dehydrogenase family protein molybdopterin-binding subunit</fullName>
    </submittedName>
</protein>
<keyword evidence="1" id="KW-0472">Membrane</keyword>
<gene>
    <name evidence="3" type="ORF">FRZ32_09290</name>
</gene>
<dbReference type="PIRSF" id="PIRSF036389">
    <property type="entry name" value="IOR_B"/>
    <property type="match status" value="1"/>
</dbReference>
<evidence type="ECO:0000259" key="2">
    <source>
        <dbReference type="SMART" id="SM01008"/>
    </source>
</evidence>
<evidence type="ECO:0000313" key="3">
    <source>
        <dbReference type="EMBL" id="TXC63834.1"/>
    </source>
</evidence>
<dbReference type="GO" id="GO:0016491">
    <property type="term" value="F:oxidoreductase activity"/>
    <property type="evidence" value="ECO:0007669"/>
    <property type="project" value="InterPro"/>
</dbReference>